<accession>A0ABV9TV99</accession>
<feature type="domain" description="Enoyl reductase (ER)" evidence="1">
    <location>
        <begin position="15"/>
        <end position="294"/>
    </location>
</feature>
<dbReference type="RefSeq" id="WP_378254040.1">
    <property type="nucleotide sequence ID" value="NZ_JBHSIT010000003.1"/>
</dbReference>
<comment type="caution">
    <text evidence="2">The sequence shown here is derived from an EMBL/GenBank/DDBJ whole genome shotgun (WGS) entry which is preliminary data.</text>
</comment>
<dbReference type="Gene3D" id="3.90.180.10">
    <property type="entry name" value="Medium-chain alcohol dehydrogenases, catalytic domain"/>
    <property type="match status" value="1"/>
</dbReference>
<dbReference type="EMBL" id="JBHSIT010000003">
    <property type="protein sequence ID" value="MFC4907884.1"/>
    <property type="molecule type" value="Genomic_DNA"/>
</dbReference>
<proteinExistence type="predicted"/>
<dbReference type="InterPro" id="IPR020843">
    <property type="entry name" value="ER"/>
</dbReference>
<protein>
    <submittedName>
        <fullName evidence="2">NADP-dependent oxidoreductase</fullName>
        <ecNumber evidence="2">1.-.-.-</ecNumber>
    </submittedName>
</protein>
<dbReference type="PANTHER" id="PTHR43482:SF1">
    <property type="entry name" value="PROTEIN AST1-RELATED"/>
    <property type="match status" value="1"/>
</dbReference>
<dbReference type="SMART" id="SM00829">
    <property type="entry name" value="PKS_ER"/>
    <property type="match status" value="1"/>
</dbReference>
<evidence type="ECO:0000313" key="3">
    <source>
        <dbReference type="Proteomes" id="UP001595872"/>
    </source>
</evidence>
<gene>
    <name evidence="2" type="ORF">ACFPCY_11180</name>
</gene>
<dbReference type="PANTHER" id="PTHR43482">
    <property type="entry name" value="PROTEIN AST1-RELATED"/>
    <property type="match status" value="1"/>
</dbReference>
<dbReference type="Pfam" id="PF08240">
    <property type="entry name" value="ADH_N"/>
    <property type="match status" value="1"/>
</dbReference>
<dbReference type="SUPFAM" id="SSF50129">
    <property type="entry name" value="GroES-like"/>
    <property type="match status" value="1"/>
</dbReference>
<dbReference type="InterPro" id="IPR013154">
    <property type="entry name" value="ADH-like_N"/>
</dbReference>
<dbReference type="Gene3D" id="3.40.50.720">
    <property type="entry name" value="NAD(P)-binding Rossmann-like Domain"/>
    <property type="match status" value="1"/>
</dbReference>
<evidence type="ECO:0000259" key="1">
    <source>
        <dbReference type="SMART" id="SM00829"/>
    </source>
</evidence>
<dbReference type="InterPro" id="IPR036291">
    <property type="entry name" value="NAD(P)-bd_dom_sf"/>
</dbReference>
<dbReference type="CDD" id="cd05289">
    <property type="entry name" value="MDR_like_2"/>
    <property type="match status" value="1"/>
</dbReference>
<dbReference type="Pfam" id="PF13602">
    <property type="entry name" value="ADH_zinc_N_2"/>
    <property type="match status" value="1"/>
</dbReference>
<keyword evidence="2" id="KW-0560">Oxidoreductase</keyword>
<dbReference type="InterPro" id="IPR011032">
    <property type="entry name" value="GroES-like_sf"/>
</dbReference>
<reference evidence="3" key="1">
    <citation type="journal article" date="2019" name="Int. J. Syst. Evol. Microbiol.">
        <title>The Global Catalogue of Microorganisms (GCM) 10K type strain sequencing project: providing services to taxonomists for standard genome sequencing and annotation.</title>
        <authorList>
            <consortium name="The Broad Institute Genomics Platform"/>
            <consortium name="The Broad Institute Genome Sequencing Center for Infectious Disease"/>
            <person name="Wu L."/>
            <person name="Ma J."/>
        </authorList>
    </citation>
    <scope>NUCLEOTIDE SEQUENCE [LARGE SCALE GENOMIC DNA]</scope>
    <source>
        <strain evidence="3">KLKA75</strain>
    </source>
</reference>
<evidence type="ECO:0000313" key="2">
    <source>
        <dbReference type="EMBL" id="MFC4907884.1"/>
    </source>
</evidence>
<name>A0ABV9TV99_9ACTN</name>
<dbReference type="SUPFAM" id="SSF51735">
    <property type="entry name" value="NAD(P)-binding Rossmann-fold domains"/>
    <property type="match status" value="1"/>
</dbReference>
<dbReference type="Proteomes" id="UP001595872">
    <property type="component" value="Unassembled WGS sequence"/>
</dbReference>
<sequence length="304" mass="32042">MSSEKVRAVQIDRHGGPEVLEVRHVAAPRLGPGEVLVRTAASSLNPVDWKTREWQIGDLPATLGWDLAGTVAVSDDVRFRPGDRVIAMSAQMATKRGTWADLVALPGDLLAPAPISVRFTEAATLPLAGLTALQALEKAQANADDRILIIGAVGGVGGLAVQLARRTGARVDGLVSRPEHLNAARELGVETAASDPSTLPDASYQAVLHTGGPHVTRVLAPGGRYVSITDDPLPSIPEASTSYVEQSGEQLAELAGLVDRGDLRLRVAATYPVEDVRKAHEIFESGGHLGKIVITFTPDDRPPA</sequence>
<dbReference type="EC" id="1.-.-.-" evidence="2"/>
<keyword evidence="3" id="KW-1185">Reference proteome</keyword>
<dbReference type="GO" id="GO:0016491">
    <property type="term" value="F:oxidoreductase activity"/>
    <property type="evidence" value="ECO:0007669"/>
    <property type="project" value="UniProtKB-KW"/>
</dbReference>
<organism evidence="2 3">
    <name type="scientific">Actinomadura gamaensis</name>
    <dbReference type="NCBI Taxonomy" id="1763541"/>
    <lineage>
        <taxon>Bacteria</taxon>
        <taxon>Bacillati</taxon>
        <taxon>Actinomycetota</taxon>
        <taxon>Actinomycetes</taxon>
        <taxon>Streptosporangiales</taxon>
        <taxon>Thermomonosporaceae</taxon>
        <taxon>Actinomadura</taxon>
    </lineage>
</organism>
<dbReference type="InterPro" id="IPR052585">
    <property type="entry name" value="Lipid_raft_assoc_Zn_ADH"/>
</dbReference>